<protein>
    <submittedName>
        <fullName evidence="1">Uncharacterized protein</fullName>
    </submittedName>
</protein>
<name>A0A8D9UHD3_9CAUD</name>
<sequence length="37" mass="4312">MFHCLSCYPFLFYTFEYYSVTLSPMTRGGPAHTNSKN</sequence>
<dbReference type="EMBL" id="BK014724">
    <property type="protein sequence ID" value="DAD55405.1"/>
    <property type="molecule type" value="Genomic_DNA"/>
</dbReference>
<organism evidence="1">
    <name type="scientific">Siphoviridae sp. ctoNj20</name>
    <dbReference type="NCBI Taxonomy" id="2826085"/>
    <lineage>
        <taxon>Viruses</taxon>
        <taxon>Duplodnaviria</taxon>
        <taxon>Heunggongvirae</taxon>
        <taxon>Uroviricota</taxon>
        <taxon>Caudoviricetes</taxon>
    </lineage>
</organism>
<accession>A0A8D9UHD3</accession>
<proteinExistence type="predicted"/>
<reference evidence="1" key="1">
    <citation type="journal article" date="2021" name="Proc. Natl. Acad. Sci. U.S.A.">
        <title>A Catalog of Tens of Thousands of Viruses from Human Metagenomes Reveals Hidden Associations with Chronic Diseases.</title>
        <authorList>
            <person name="Tisza M.J."/>
            <person name="Buck C.B."/>
        </authorList>
    </citation>
    <scope>NUCLEOTIDE SEQUENCE</scope>
    <source>
        <strain evidence="1">CtoNj20</strain>
    </source>
</reference>
<evidence type="ECO:0000313" key="1">
    <source>
        <dbReference type="EMBL" id="DAD55405.1"/>
    </source>
</evidence>